<keyword evidence="2" id="KW-0472">Membrane</keyword>
<feature type="compositionally biased region" description="Basic and acidic residues" evidence="1">
    <location>
        <begin position="35"/>
        <end position="49"/>
    </location>
</feature>
<feature type="transmembrane region" description="Helical" evidence="2">
    <location>
        <begin position="469"/>
        <end position="492"/>
    </location>
</feature>
<dbReference type="Proteomes" id="UP000604046">
    <property type="component" value="Unassembled WGS sequence"/>
</dbReference>
<dbReference type="AlphaFoldDB" id="A0A812M4M2"/>
<feature type="transmembrane region" description="Helical" evidence="2">
    <location>
        <begin position="242"/>
        <end position="260"/>
    </location>
</feature>
<organism evidence="3 4">
    <name type="scientific">Symbiodinium natans</name>
    <dbReference type="NCBI Taxonomy" id="878477"/>
    <lineage>
        <taxon>Eukaryota</taxon>
        <taxon>Sar</taxon>
        <taxon>Alveolata</taxon>
        <taxon>Dinophyceae</taxon>
        <taxon>Suessiales</taxon>
        <taxon>Symbiodiniaceae</taxon>
        <taxon>Symbiodinium</taxon>
    </lineage>
</organism>
<feature type="transmembrane region" description="Helical" evidence="2">
    <location>
        <begin position="108"/>
        <end position="127"/>
    </location>
</feature>
<feature type="transmembrane region" description="Helical" evidence="2">
    <location>
        <begin position="512"/>
        <end position="533"/>
    </location>
</feature>
<feature type="transmembrane region" description="Helical" evidence="2">
    <location>
        <begin position="178"/>
        <end position="196"/>
    </location>
</feature>
<feature type="transmembrane region" description="Helical" evidence="2">
    <location>
        <begin position="423"/>
        <end position="448"/>
    </location>
</feature>
<feature type="region of interest" description="Disordered" evidence="1">
    <location>
        <begin position="1"/>
        <end position="68"/>
    </location>
</feature>
<evidence type="ECO:0000313" key="4">
    <source>
        <dbReference type="Proteomes" id="UP000604046"/>
    </source>
</evidence>
<keyword evidence="2" id="KW-1133">Transmembrane helix</keyword>
<accession>A0A812M4M2</accession>
<reference evidence="3" key="1">
    <citation type="submission" date="2021-02" db="EMBL/GenBank/DDBJ databases">
        <authorList>
            <person name="Dougan E. K."/>
            <person name="Rhodes N."/>
            <person name="Thang M."/>
            <person name="Chan C."/>
        </authorList>
    </citation>
    <scope>NUCLEOTIDE SEQUENCE</scope>
</reference>
<feature type="compositionally biased region" description="Low complexity" evidence="1">
    <location>
        <begin position="52"/>
        <end position="68"/>
    </location>
</feature>
<evidence type="ECO:0000256" key="2">
    <source>
        <dbReference type="SAM" id="Phobius"/>
    </source>
</evidence>
<evidence type="ECO:0000313" key="3">
    <source>
        <dbReference type="EMBL" id="CAE7258005.1"/>
    </source>
</evidence>
<feature type="compositionally biased region" description="Basic and acidic residues" evidence="1">
    <location>
        <begin position="1"/>
        <end position="12"/>
    </location>
</feature>
<proteinExistence type="predicted"/>
<keyword evidence="4" id="KW-1185">Reference proteome</keyword>
<feature type="transmembrane region" description="Helical" evidence="2">
    <location>
        <begin position="346"/>
        <end position="364"/>
    </location>
</feature>
<protein>
    <submittedName>
        <fullName evidence="3">Uncharacterized protein</fullName>
    </submittedName>
</protein>
<dbReference type="EMBL" id="CAJNDS010001402">
    <property type="protein sequence ID" value="CAE7258005.1"/>
    <property type="molecule type" value="Genomic_DNA"/>
</dbReference>
<comment type="caution">
    <text evidence="3">The sequence shown here is derived from an EMBL/GenBank/DDBJ whole genome shotgun (WGS) entry which is preliminary data.</text>
</comment>
<feature type="transmembrane region" description="Helical" evidence="2">
    <location>
        <begin position="272"/>
        <end position="293"/>
    </location>
</feature>
<sequence length="574" mass="63812">MDSEAGEVHEEPAENEAADPVTGAADVEEVCLEGGVEKVKDNPSDKLRVSEATTRASQASSGRRQSLVQRSVSRISTASEMASQALKSTSYLLRAVIIKEVVLRQFPMAYVVTVPTLLMTLLMSQVIRPSQRTAVGTVVADLQITNTSIYTSWLPWGRDELHATAYAHFEWYPFWEVLTKWLNVAIPAWVVSRLILGKEKFWQENWVYPGIAYAFYAIVIAWLNICGALVGHDSIDTSCVPAPYPAVNLLAILPVVVAFSMKMKRVLGTRHFLVLVSALLMQATTFTVEYIFFVRDAGIWNGWGGTDLVIVVYKYTLRPLIWSLGLGPVVRHVIRSLDVPITSKPALVIIFCIWPQASGRLLLFTLKSRGTFALSAVVDVLISMGGFYFVPEIDKIFWYLFQWMPKFAMNDRLKSELKMVRMIFFQVSVSVETGTALMFSLLPALLYSERLIFQRMFARCQAEVNVEQLFERLGISAGLMVAEDILLSIVWLKKGLPLTQAFDIMFSSRASWVALTMSYLSIFLTVVTAGALLPEAMECQNPFDVCSCLEAHMFAAICGCCGSNPTSSAVCTGT</sequence>
<feature type="transmembrane region" description="Helical" evidence="2">
    <location>
        <begin position="208"/>
        <end position="230"/>
    </location>
</feature>
<gene>
    <name evidence="3" type="ORF">SNAT2548_LOCUS13379</name>
</gene>
<name>A0A812M4M2_9DINO</name>
<feature type="transmembrane region" description="Helical" evidence="2">
    <location>
        <begin position="371"/>
        <end position="390"/>
    </location>
</feature>
<keyword evidence="2" id="KW-0812">Transmembrane</keyword>
<evidence type="ECO:0000256" key="1">
    <source>
        <dbReference type="SAM" id="MobiDB-lite"/>
    </source>
</evidence>